<name>A0A4Z0H530_9ACTN</name>
<gene>
    <name evidence="1" type="ORF">E4099_19310</name>
</gene>
<keyword evidence="2" id="KW-1185">Reference proteome</keyword>
<protein>
    <submittedName>
        <fullName evidence="1">Uncharacterized protein</fullName>
    </submittedName>
</protein>
<accession>A0A4Z0H530</accession>
<organism evidence="1 2">
    <name type="scientific">Streptomyces palmae</name>
    <dbReference type="NCBI Taxonomy" id="1701085"/>
    <lineage>
        <taxon>Bacteria</taxon>
        <taxon>Bacillati</taxon>
        <taxon>Actinomycetota</taxon>
        <taxon>Actinomycetes</taxon>
        <taxon>Kitasatosporales</taxon>
        <taxon>Streptomycetaceae</taxon>
        <taxon>Streptomyces</taxon>
    </lineage>
</organism>
<dbReference type="RefSeq" id="WP_135340350.1">
    <property type="nucleotide sequence ID" value="NZ_JBHLTX010000013.1"/>
</dbReference>
<dbReference type="AlphaFoldDB" id="A0A4Z0H530"/>
<reference evidence="1 2" key="1">
    <citation type="submission" date="2019-03" db="EMBL/GenBank/DDBJ databases">
        <authorList>
            <person name="Gonzalez-Pimentel J.L."/>
        </authorList>
    </citation>
    <scope>NUCLEOTIDE SEQUENCE [LARGE SCALE GENOMIC DNA]</scope>
    <source>
        <strain evidence="1 2">JCM 31289</strain>
    </source>
</reference>
<dbReference type="SUPFAM" id="SSF89372">
    <property type="entry name" value="Fucose-specific lectin"/>
    <property type="match status" value="1"/>
</dbReference>
<dbReference type="EMBL" id="SRID01000187">
    <property type="protein sequence ID" value="TGB05552.1"/>
    <property type="molecule type" value="Genomic_DNA"/>
</dbReference>
<proteinExistence type="predicted"/>
<evidence type="ECO:0000313" key="1">
    <source>
        <dbReference type="EMBL" id="TGB05552.1"/>
    </source>
</evidence>
<sequence length="352" mass="37674">MTTDFLTETVDGDGEVLGQTSLVVDGNGNPAVAYVVNRPVGNVRVARRLNGTWTSEDTGGQTTQGVSLVSLGIDAQDVPHIAYRDRSSDSAIFASRGPGGWSFEEIPTQAGLEVRGTTEVSMRLDSDGVPSVAFRDDFTGERMAVATRDGTSSPWEVATLEKIGETGFVKLPSLAFDLSETPRVAFIDEFNEGQVEINEQAIRLSQKSVDGWQEVSEILDKTVRQVRWLSLAQRTSAKYVIAYCEAAHGNLSALLSTFDSTGPLTEIVAPGIVIAGNSNPRPSAAVDLLSRPSIAYVDDGELKLATRSAPGSWTIQPIGPAVDWPSLAYDSTGNAHIAYSTGNLMYTKVTNQ</sequence>
<dbReference type="Proteomes" id="UP000297948">
    <property type="component" value="Unassembled WGS sequence"/>
</dbReference>
<evidence type="ECO:0000313" key="2">
    <source>
        <dbReference type="Proteomes" id="UP000297948"/>
    </source>
</evidence>
<dbReference type="OrthoDB" id="3987883at2"/>
<dbReference type="Gene3D" id="2.120.10.70">
    <property type="entry name" value="Fucose-specific lectin"/>
    <property type="match status" value="2"/>
</dbReference>
<comment type="caution">
    <text evidence="1">The sequence shown here is derived from an EMBL/GenBank/DDBJ whole genome shotgun (WGS) entry which is preliminary data.</text>
</comment>